<dbReference type="GO" id="GO:0004519">
    <property type="term" value="F:endonuclease activity"/>
    <property type="evidence" value="ECO:0007669"/>
    <property type="project" value="UniProtKB-KW"/>
</dbReference>
<evidence type="ECO:0000259" key="2">
    <source>
        <dbReference type="Pfam" id="PF13392"/>
    </source>
</evidence>
<dbReference type="InterPro" id="IPR036955">
    <property type="entry name" value="AP2/ERF_dom_sf"/>
</dbReference>
<dbReference type="Pfam" id="PF07463">
    <property type="entry name" value="NUMOD4"/>
    <property type="match status" value="1"/>
</dbReference>
<keyword evidence="4" id="KW-1185">Reference proteome</keyword>
<protein>
    <submittedName>
        <fullName evidence="3">HNH homing endonuclease</fullName>
    </submittedName>
</protein>
<comment type="caution">
    <text evidence="3">The sequence shown here is derived from an EMBL/GenBank/DDBJ whole genome shotgun (WGS) entry which is preliminary data.</text>
</comment>
<dbReference type="Gene3D" id="3.90.75.20">
    <property type="match status" value="1"/>
</dbReference>
<evidence type="ECO:0000313" key="4">
    <source>
        <dbReference type="Proteomes" id="UP000011769"/>
    </source>
</evidence>
<dbReference type="InterPro" id="IPR044925">
    <property type="entry name" value="His-Me_finger_sf"/>
</dbReference>
<accession>A0ABN0ISC3</accession>
<dbReference type="InterPro" id="IPR003615">
    <property type="entry name" value="HNH_nuc"/>
</dbReference>
<dbReference type="SUPFAM" id="SSF54060">
    <property type="entry name" value="His-Me finger endonucleases"/>
    <property type="match status" value="1"/>
</dbReference>
<feature type="domain" description="HNH nuclease" evidence="2">
    <location>
        <begin position="78"/>
        <end position="122"/>
    </location>
</feature>
<keyword evidence="3" id="KW-0255">Endonuclease</keyword>
<proteinExistence type="predicted"/>
<evidence type="ECO:0000313" key="3">
    <source>
        <dbReference type="EMBL" id="EMG25751.1"/>
    </source>
</evidence>
<dbReference type="InterPro" id="IPR010902">
    <property type="entry name" value="NUMOD4"/>
</dbReference>
<dbReference type="SUPFAM" id="SSF54171">
    <property type="entry name" value="DNA-binding domain"/>
    <property type="match status" value="1"/>
</dbReference>
<sequence>MRLLVFKEVSLEEVWKEIKGYEGKYEVSNFGRVRSFDKVLYLKNSSFIHKGRIIKLRPGKTSPYLLASLSSNGVRKVKLVHRLVAEAFIDNPDLKPEVNHKNGVKTDNKASNLEWVTSSENKQHALKTLPRKTLTSTNKSGFSGVSLHKSTGKWQASLTHNGKRMYVGIYRSPKEAHKALLHRKEELYKT</sequence>
<keyword evidence="3" id="KW-0540">Nuclease</keyword>
<dbReference type="Proteomes" id="UP000011769">
    <property type="component" value="Unassembled WGS sequence"/>
</dbReference>
<organism evidence="3 4">
    <name type="scientific">Streptococcus parauberis KRS-02083</name>
    <dbReference type="NCBI Taxonomy" id="1207545"/>
    <lineage>
        <taxon>Bacteria</taxon>
        <taxon>Bacillati</taxon>
        <taxon>Bacillota</taxon>
        <taxon>Bacilli</taxon>
        <taxon>Lactobacillales</taxon>
        <taxon>Streptococcaceae</taxon>
        <taxon>Streptococcus</taxon>
    </lineage>
</organism>
<keyword evidence="3" id="KW-0378">Hydrolase</keyword>
<dbReference type="Pfam" id="PF13392">
    <property type="entry name" value="HNH_3"/>
    <property type="match status" value="1"/>
</dbReference>
<name>A0ABN0ISC3_9STRE</name>
<dbReference type="EMBL" id="ALYM01000003">
    <property type="protein sequence ID" value="EMG25751.1"/>
    <property type="molecule type" value="Genomic_DNA"/>
</dbReference>
<feature type="domain" description="NUMOD4" evidence="1">
    <location>
        <begin position="13"/>
        <end position="68"/>
    </location>
</feature>
<dbReference type="Gene3D" id="3.30.730.10">
    <property type="entry name" value="AP2/ERF domain"/>
    <property type="match status" value="1"/>
</dbReference>
<evidence type="ECO:0000259" key="1">
    <source>
        <dbReference type="Pfam" id="PF07463"/>
    </source>
</evidence>
<reference evidence="3 4" key="1">
    <citation type="journal article" date="2013" name="PLoS ONE">
        <title>Comparative Genomic Characterization of Three Streptococcus parauberis Strains in Fish Pathogen, as Assessed by Wide-Genome Analyses.</title>
        <authorList>
            <person name="Nho S.W."/>
            <person name="Hikima J."/>
            <person name="Park S.B."/>
            <person name="Jang H.B."/>
            <person name="Cha I.S."/>
            <person name="Yasuike M."/>
            <person name="Nakamura Y."/>
            <person name="Fujiwara A."/>
            <person name="Sano M."/>
            <person name="Kanai K."/>
            <person name="Kondo H."/>
            <person name="Hirono I."/>
            <person name="Takeyama H."/>
            <person name="Aoki T."/>
            <person name="Jung T.S."/>
        </authorList>
    </citation>
    <scope>NUCLEOTIDE SEQUENCE [LARGE SCALE GENOMIC DNA]</scope>
    <source>
        <strain evidence="3 4">KRS-02083</strain>
    </source>
</reference>
<gene>
    <name evidence="3" type="ORF">SPJ1_1162</name>
</gene>
<dbReference type="InterPro" id="IPR016177">
    <property type="entry name" value="DNA-bd_dom_sf"/>
</dbReference>